<reference evidence="9 10" key="1">
    <citation type="submission" date="2024-04" db="EMBL/GenBank/DDBJ databases">
        <title>Isolation and characterization of novel acetogenic strains of the genera Terrisporobacter and Acetoanaerobium.</title>
        <authorList>
            <person name="Boeer T."/>
            <person name="Schueler M.A."/>
            <person name="Lueschen A."/>
            <person name="Eysell L."/>
            <person name="Droege J."/>
            <person name="Heinemann M."/>
            <person name="Engelhardt L."/>
            <person name="Basen M."/>
            <person name="Daniel R."/>
        </authorList>
    </citation>
    <scope>NUCLEOTIDE SEQUENCE [LARGE SCALE GENOMIC DNA]</scope>
    <source>
        <strain evidence="9 10">ELB</strain>
    </source>
</reference>
<evidence type="ECO:0000256" key="3">
    <source>
        <dbReference type="ARBA" id="ARBA00022448"/>
    </source>
</evidence>
<protein>
    <submittedName>
        <fullName evidence="9">ABC transporter permease protein</fullName>
    </submittedName>
</protein>
<keyword evidence="3" id="KW-0813">Transport</keyword>
<gene>
    <name evidence="9" type="ORF">TPELB_21830</name>
</gene>
<dbReference type="Gene3D" id="1.10.3470.10">
    <property type="entry name" value="ABC transporter involved in vitamin B12 uptake, BtuC"/>
    <property type="match status" value="1"/>
</dbReference>
<comment type="similarity">
    <text evidence="2">Belongs to the binding-protein-dependent transport system permease family. FecCD subfamily.</text>
</comment>
<dbReference type="EMBL" id="CP154622">
    <property type="protein sequence ID" value="XAM41870.1"/>
    <property type="molecule type" value="Genomic_DNA"/>
</dbReference>
<dbReference type="SUPFAM" id="SSF81345">
    <property type="entry name" value="ABC transporter involved in vitamin B12 uptake, BtuC"/>
    <property type="match status" value="1"/>
</dbReference>
<feature type="transmembrane region" description="Helical" evidence="8">
    <location>
        <begin position="305"/>
        <end position="325"/>
    </location>
</feature>
<sequence>MNKLKKSIFYISPIIIILIAISCGSQNITLTSIIDVISYKISGYTIFNTTLTTNMINIVWNIRLPRIILTLLVGSSLSVSGATLQAILKNPLVDPYTLGLSSGAIFGVALSIIIPVLPRQITAFIFGLLGVMVCYTLSNNNDEISTLALILSGVMVSSVFTALYSLIQLMIDPLKLQGLVYWMMGSFHTASWNKVYSVIIVLIISLLVIYKYRWRLNILSLEDKEARYLGVDLKKDKMILIFFASILATSSVCVSGVISLVGLMIPHIVRLLFGADNRNIIPVSMCLGGAYLTFVDIFSRSLMSFEIPIGIFTTLIGAPFFIYLLRKSVMGRN</sequence>
<proteinExistence type="inferred from homology"/>
<evidence type="ECO:0000256" key="4">
    <source>
        <dbReference type="ARBA" id="ARBA00022475"/>
    </source>
</evidence>
<evidence type="ECO:0000313" key="9">
    <source>
        <dbReference type="EMBL" id="XAM41870.1"/>
    </source>
</evidence>
<dbReference type="Pfam" id="PF01032">
    <property type="entry name" value="FecCD"/>
    <property type="match status" value="1"/>
</dbReference>
<keyword evidence="7 8" id="KW-0472">Membrane</keyword>
<name>A0ABZ3FDM6_9FIRM</name>
<evidence type="ECO:0000256" key="8">
    <source>
        <dbReference type="SAM" id="Phobius"/>
    </source>
</evidence>
<dbReference type="PROSITE" id="PS51257">
    <property type="entry name" value="PROKAR_LIPOPROTEIN"/>
    <property type="match status" value="1"/>
</dbReference>
<dbReference type="PANTHER" id="PTHR30472">
    <property type="entry name" value="FERRIC ENTEROBACTIN TRANSPORT SYSTEM PERMEASE PROTEIN"/>
    <property type="match status" value="1"/>
</dbReference>
<feature type="transmembrane region" description="Helical" evidence="8">
    <location>
        <begin position="121"/>
        <end position="138"/>
    </location>
</feature>
<feature type="transmembrane region" description="Helical" evidence="8">
    <location>
        <begin position="7"/>
        <end position="29"/>
    </location>
</feature>
<evidence type="ECO:0000256" key="7">
    <source>
        <dbReference type="ARBA" id="ARBA00023136"/>
    </source>
</evidence>
<feature type="transmembrane region" description="Helical" evidence="8">
    <location>
        <begin position="192"/>
        <end position="212"/>
    </location>
</feature>
<accession>A0ABZ3FDM6</accession>
<keyword evidence="5 8" id="KW-0812">Transmembrane</keyword>
<comment type="subcellular location">
    <subcellularLocation>
        <location evidence="1">Cell membrane</location>
        <topology evidence="1">Multi-pass membrane protein</topology>
    </subcellularLocation>
</comment>
<organism evidence="9 10">
    <name type="scientific">Terrisporobacter petrolearius</name>
    <dbReference type="NCBI Taxonomy" id="1460447"/>
    <lineage>
        <taxon>Bacteria</taxon>
        <taxon>Bacillati</taxon>
        <taxon>Bacillota</taxon>
        <taxon>Clostridia</taxon>
        <taxon>Peptostreptococcales</taxon>
        <taxon>Peptostreptococcaceae</taxon>
        <taxon>Terrisporobacter</taxon>
    </lineage>
</organism>
<dbReference type="InterPro" id="IPR037294">
    <property type="entry name" value="ABC_BtuC-like"/>
</dbReference>
<evidence type="ECO:0000313" key="10">
    <source>
        <dbReference type="Proteomes" id="UP001477947"/>
    </source>
</evidence>
<feature type="transmembrane region" description="Helical" evidence="8">
    <location>
        <begin position="144"/>
        <end position="171"/>
    </location>
</feature>
<feature type="transmembrane region" description="Helical" evidence="8">
    <location>
        <begin position="94"/>
        <end position="114"/>
    </location>
</feature>
<keyword evidence="6 8" id="KW-1133">Transmembrane helix</keyword>
<dbReference type="RefSeq" id="WP_343337071.1">
    <property type="nucleotide sequence ID" value="NZ_CP154622.1"/>
</dbReference>
<keyword evidence="10" id="KW-1185">Reference proteome</keyword>
<dbReference type="InterPro" id="IPR000522">
    <property type="entry name" value="ABC_transptr_permease_BtuC"/>
</dbReference>
<dbReference type="CDD" id="cd06550">
    <property type="entry name" value="TM_ABC_iron-siderophores_like"/>
    <property type="match status" value="1"/>
</dbReference>
<feature type="transmembrane region" description="Helical" evidence="8">
    <location>
        <begin position="239"/>
        <end position="268"/>
    </location>
</feature>
<evidence type="ECO:0000256" key="6">
    <source>
        <dbReference type="ARBA" id="ARBA00022989"/>
    </source>
</evidence>
<keyword evidence="4" id="KW-1003">Cell membrane</keyword>
<feature type="transmembrane region" description="Helical" evidence="8">
    <location>
        <begin position="67"/>
        <end position="88"/>
    </location>
</feature>
<evidence type="ECO:0000256" key="1">
    <source>
        <dbReference type="ARBA" id="ARBA00004651"/>
    </source>
</evidence>
<dbReference type="PANTHER" id="PTHR30472:SF70">
    <property type="entry name" value="MOLYBDATE IMPORT SYSTEM PERMEASE PROTEIN MOLB"/>
    <property type="match status" value="1"/>
</dbReference>
<evidence type="ECO:0000256" key="2">
    <source>
        <dbReference type="ARBA" id="ARBA00007935"/>
    </source>
</evidence>
<dbReference type="Proteomes" id="UP001477947">
    <property type="component" value="Chromosome"/>
</dbReference>
<evidence type="ECO:0000256" key="5">
    <source>
        <dbReference type="ARBA" id="ARBA00022692"/>
    </source>
</evidence>